<proteinExistence type="predicted"/>
<evidence type="ECO:0000313" key="2">
    <source>
        <dbReference type="WBParaSite" id="ES5_v2.g23318.t1"/>
    </source>
</evidence>
<sequence>MKGVIFTVVIFSVFCYSSCQDMRPSDAFCVTGNCANSCSNNDCSYGGDHIIDCTGYGNSHEGLHCYKPLPGQYCYSSVDGNGAAKLGCNSVRH</sequence>
<dbReference type="Proteomes" id="UP000887579">
    <property type="component" value="Unplaced"/>
</dbReference>
<evidence type="ECO:0000313" key="1">
    <source>
        <dbReference type="Proteomes" id="UP000887579"/>
    </source>
</evidence>
<protein>
    <submittedName>
        <fullName evidence="2">Antifreeze protein</fullName>
    </submittedName>
</protein>
<accession>A0AC34G0K3</accession>
<organism evidence="1 2">
    <name type="scientific">Panagrolaimus sp. ES5</name>
    <dbReference type="NCBI Taxonomy" id="591445"/>
    <lineage>
        <taxon>Eukaryota</taxon>
        <taxon>Metazoa</taxon>
        <taxon>Ecdysozoa</taxon>
        <taxon>Nematoda</taxon>
        <taxon>Chromadorea</taxon>
        <taxon>Rhabditida</taxon>
        <taxon>Tylenchina</taxon>
        <taxon>Panagrolaimomorpha</taxon>
        <taxon>Panagrolaimoidea</taxon>
        <taxon>Panagrolaimidae</taxon>
        <taxon>Panagrolaimus</taxon>
    </lineage>
</organism>
<dbReference type="WBParaSite" id="ES5_v2.g23318.t1">
    <property type="protein sequence ID" value="ES5_v2.g23318.t1"/>
    <property type="gene ID" value="ES5_v2.g23318"/>
</dbReference>
<reference evidence="2" key="1">
    <citation type="submission" date="2022-11" db="UniProtKB">
        <authorList>
            <consortium name="WormBaseParasite"/>
        </authorList>
    </citation>
    <scope>IDENTIFICATION</scope>
</reference>
<name>A0AC34G0K3_9BILA</name>